<dbReference type="InterPro" id="IPR038502">
    <property type="entry name" value="M1_LTA-4_hydro/amino_C_sf"/>
</dbReference>
<organism evidence="15 16">
    <name type="scientific">Mycetomoellerius zeteki</name>
    <dbReference type="NCBI Taxonomy" id="64791"/>
    <lineage>
        <taxon>Eukaryota</taxon>
        <taxon>Metazoa</taxon>
        <taxon>Ecdysozoa</taxon>
        <taxon>Arthropoda</taxon>
        <taxon>Hexapoda</taxon>
        <taxon>Insecta</taxon>
        <taxon>Pterygota</taxon>
        <taxon>Neoptera</taxon>
        <taxon>Endopterygota</taxon>
        <taxon>Hymenoptera</taxon>
        <taxon>Apocrita</taxon>
        <taxon>Aculeata</taxon>
        <taxon>Formicoidea</taxon>
        <taxon>Formicidae</taxon>
        <taxon>Myrmicinae</taxon>
        <taxon>Mycetomoellerius</taxon>
    </lineage>
</organism>
<evidence type="ECO:0000259" key="13">
    <source>
        <dbReference type="Pfam" id="PF01433"/>
    </source>
</evidence>
<dbReference type="SUPFAM" id="SSF48371">
    <property type="entry name" value="ARM repeat"/>
    <property type="match status" value="1"/>
</dbReference>
<accession>A0A151X852</accession>
<dbReference type="Gene3D" id="1.10.390.10">
    <property type="entry name" value="Neutral Protease Domain 2"/>
    <property type="match status" value="1"/>
</dbReference>
<reference evidence="15 16" key="1">
    <citation type="submission" date="2015-09" db="EMBL/GenBank/DDBJ databases">
        <title>Trachymyrmex zeteki WGS genome.</title>
        <authorList>
            <person name="Nygaard S."/>
            <person name="Hu H."/>
            <person name="Boomsma J."/>
            <person name="Zhang G."/>
        </authorList>
    </citation>
    <scope>NUCLEOTIDE SEQUENCE [LARGE SCALE GENOMIC DNA]</scope>
    <source>
        <strain evidence="15">Tzet28-1</strain>
        <tissue evidence="15">Whole body</tissue>
    </source>
</reference>
<keyword evidence="6" id="KW-0472">Membrane</keyword>
<evidence type="ECO:0000256" key="9">
    <source>
        <dbReference type="ARBA" id="ARBA00022801"/>
    </source>
</evidence>
<name>A0A151X852_9HYME</name>
<evidence type="ECO:0000256" key="10">
    <source>
        <dbReference type="ARBA" id="ARBA00022833"/>
    </source>
</evidence>
<gene>
    <name evidence="15" type="ORF">ALC60_04632</name>
</gene>
<dbReference type="PANTHER" id="PTHR45726:SF3">
    <property type="entry name" value="LEUKOTRIENE A-4 HYDROLASE"/>
    <property type="match status" value="1"/>
</dbReference>
<dbReference type="GO" id="GO:0043171">
    <property type="term" value="P:peptide catabolic process"/>
    <property type="evidence" value="ECO:0007669"/>
    <property type="project" value="TreeGrafter"/>
</dbReference>
<evidence type="ECO:0000256" key="7">
    <source>
        <dbReference type="ARBA" id="ARBA00022670"/>
    </source>
</evidence>
<comment type="cofactor">
    <cofactor evidence="1">
        <name>Zn(2+)</name>
        <dbReference type="ChEBI" id="CHEBI:29105"/>
    </cofactor>
</comment>
<keyword evidence="8" id="KW-0479">Metal-binding</keyword>
<dbReference type="PANTHER" id="PTHR45726">
    <property type="entry name" value="LEUKOTRIENE A-4 HYDROLASE"/>
    <property type="match status" value="1"/>
</dbReference>
<evidence type="ECO:0000256" key="12">
    <source>
        <dbReference type="ARBA" id="ARBA00023288"/>
    </source>
</evidence>
<dbReference type="GO" id="GO:0006508">
    <property type="term" value="P:proteolysis"/>
    <property type="evidence" value="ECO:0007669"/>
    <property type="project" value="UniProtKB-KW"/>
</dbReference>
<feature type="domain" description="Aminopeptidase N-like N-terminal" evidence="14">
    <location>
        <begin position="8"/>
        <end position="109"/>
    </location>
</feature>
<dbReference type="InterPro" id="IPR014782">
    <property type="entry name" value="Peptidase_M1_dom"/>
</dbReference>
<dbReference type="InterPro" id="IPR045357">
    <property type="entry name" value="Aminopeptidase_N-like_N"/>
</dbReference>
<dbReference type="Proteomes" id="UP000075809">
    <property type="component" value="Unassembled WGS sequence"/>
</dbReference>
<dbReference type="InterPro" id="IPR001930">
    <property type="entry name" value="Peptidase_M1"/>
</dbReference>
<dbReference type="GO" id="GO:0005829">
    <property type="term" value="C:cytosol"/>
    <property type="evidence" value="ECO:0007669"/>
    <property type="project" value="TreeGrafter"/>
</dbReference>
<comment type="subcellular location">
    <subcellularLocation>
        <location evidence="3">Cell membrane</location>
        <topology evidence="3">Lipid-anchor</topology>
        <topology evidence="3">GPI-anchor</topology>
    </subcellularLocation>
    <subcellularLocation>
        <location evidence="2">Cytoplasm</location>
    </subcellularLocation>
</comment>
<dbReference type="STRING" id="64791.A0A151X852"/>
<dbReference type="GO" id="GO:0004301">
    <property type="term" value="F:epoxide hydrolase activity"/>
    <property type="evidence" value="ECO:0007669"/>
    <property type="project" value="TreeGrafter"/>
</dbReference>
<dbReference type="Pfam" id="PF01433">
    <property type="entry name" value="Peptidase_M1"/>
    <property type="match status" value="1"/>
</dbReference>
<keyword evidence="10" id="KW-0862">Zinc</keyword>
<dbReference type="SUPFAM" id="SSF63737">
    <property type="entry name" value="Leukotriene A4 hydrolase N-terminal domain"/>
    <property type="match status" value="1"/>
</dbReference>
<dbReference type="GO" id="GO:0008237">
    <property type="term" value="F:metallopeptidase activity"/>
    <property type="evidence" value="ECO:0007669"/>
    <property type="project" value="UniProtKB-KW"/>
</dbReference>
<dbReference type="Pfam" id="PF17900">
    <property type="entry name" value="Peptidase_M1_N"/>
    <property type="match status" value="1"/>
</dbReference>
<dbReference type="Gene3D" id="1.25.40.320">
    <property type="entry name" value="Peptidase M1, leukotriene A4 hydrolase/aminopeptidase C-terminal domain"/>
    <property type="match status" value="1"/>
</dbReference>
<dbReference type="EMBL" id="KQ982431">
    <property type="protein sequence ID" value="KYQ56555.1"/>
    <property type="molecule type" value="Genomic_DNA"/>
</dbReference>
<keyword evidence="16" id="KW-1185">Reference proteome</keyword>
<evidence type="ECO:0000256" key="2">
    <source>
        <dbReference type="ARBA" id="ARBA00004496"/>
    </source>
</evidence>
<dbReference type="InterPro" id="IPR042097">
    <property type="entry name" value="Aminopeptidase_N-like_N_sf"/>
</dbReference>
<dbReference type="Gene3D" id="3.30.2010.30">
    <property type="match status" value="1"/>
</dbReference>
<keyword evidence="11" id="KW-0482">Metalloprotease</keyword>
<dbReference type="GO" id="GO:0005886">
    <property type="term" value="C:plasma membrane"/>
    <property type="evidence" value="ECO:0007669"/>
    <property type="project" value="UniProtKB-SubCell"/>
</dbReference>
<evidence type="ECO:0000256" key="8">
    <source>
        <dbReference type="ARBA" id="ARBA00022723"/>
    </source>
</evidence>
<evidence type="ECO:0000256" key="6">
    <source>
        <dbReference type="ARBA" id="ARBA00022622"/>
    </source>
</evidence>
<keyword evidence="6" id="KW-0336">GPI-anchor</keyword>
<dbReference type="SUPFAM" id="SSF55486">
    <property type="entry name" value="Metalloproteases ('zincins'), catalytic domain"/>
    <property type="match status" value="1"/>
</dbReference>
<keyword evidence="12" id="KW-0449">Lipoprotein</keyword>
<evidence type="ECO:0000256" key="3">
    <source>
        <dbReference type="ARBA" id="ARBA00004609"/>
    </source>
</evidence>
<evidence type="ECO:0000256" key="11">
    <source>
        <dbReference type="ARBA" id="ARBA00023049"/>
    </source>
</evidence>
<dbReference type="GO" id="GO:0004177">
    <property type="term" value="F:aminopeptidase activity"/>
    <property type="evidence" value="ECO:0007669"/>
    <property type="project" value="TreeGrafter"/>
</dbReference>
<proteinExistence type="inferred from homology"/>
<dbReference type="InterPro" id="IPR016024">
    <property type="entry name" value="ARM-type_fold"/>
</dbReference>
<evidence type="ECO:0000256" key="5">
    <source>
        <dbReference type="ARBA" id="ARBA00022490"/>
    </source>
</evidence>
<feature type="domain" description="Peptidase M1 membrane alanine aminopeptidase" evidence="13">
    <location>
        <begin position="202"/>
        <end position="360"/>
    </location>
</feature>
<evidence type="ECO:0000256" key="4">
    <source>
        <dbReference type="ARBA" id="ARBA00010136"/>
    </source>
</evidence>
<dbReference type="GO" id="GO:0008270">
    <property type="term" value="F:zinc ion binding"/>
    <property type="evidence" value="ECO:0007669"/>
    <property type="project" value="InterPro"/>
</dbReference>
<dbReference type="AlphaFoldDB" id="A0A151X852"/>
<dbReference type="GO" id="GO:0098552">
    <property type="term" value="C:side of membrane"/>
    <property type="evidence" value="ECO:0007669"/>
    <property type="project" value="UniProtKB-KW"/>
</dbReference>
<dbReference type="Gene3D" id="2.60.40.1730">
    <property type="entry name" value="tricorn interacting facor f3 domain"/>
    <property type="match status" value="1"/>
</dbReference>
<evidence type="ECO:0000256" key="1">
    <source>
        <dbReference type="ARBA" id="ARBA00001947"/>
    </source>
</evidence>
<dbReference type="InterPro" id="IPR034015">
    <property type="entry name" value="M1_LTA4H"/>
</dbReference>
<keyword evidence="9 15" id="KW-0378">Hydrolase</keyword>
<dbReference type="InterPro" id="IPR027268">
    <property type="entry name" value="Peptidase_M4/M1_CTD_sf"/>
</dbReference>
<evidence type="ECO:0000313" key="15">
    <source>
        <dbReference type="EMBL" id="KYQ56555.1"/>
    </source>
</evidence>
<evidence type="ECO:0000259" key="14">
    <source>
        <dbReference type="Pfam" id="PF17900"/>
    </source>
</evidence>
<protein>
    <submittedName>
        <fullName evidence="15">Leukotriene A-4 hydrolase</fullName>
    </submittedName>
</protein>
<keyword evidence="5" id="KW-0963">Cytoplasm</keyword>
<comment type="similarity">
    <text evidence="4">Belongs to the peptidase M1 family.</text>
</comment>
<sequence>MRIYILYNSYKIQIKYETRKGSSALYWLRSDQTSDGTHPMLITNNKFTYTRTIFPCQDSPSVRFTYTAEISVPKDLNFVAICGINSKQIINVGDRNKHIFFEIMPMPSYAIIIIVGLLEKITLLPHQDNITLWVEKKYIKRSKKTFANFSNLLSIAKTLCGHHSKEYNICVLPPNIPEIELQCLSMIFVSSMLLNEHFFILSSTVAQKVAQSWAGGLVTCTNFEHLWLIKSFSTIISREIIHRMYDEHIFRYEMSFLERKTINDLKIKISLYGTDSQQRLVPNLNDILSKDITKYVPDEIGYFLLKCLQHYLGPKIFEQYLKSYMNKFYLKSINTNDWIIHLYSHFFNQRKQINSILSTWFYGLDLTRIHKIYPHLFYQIENQCCLLAEQWITTEISNKLYPLLAKLKFYNNLERMEFLTYLYASPTILPIAKLKWLHFMLPLQDQTFQNRCLLLLLYIKNKWLEMVYPALEFTRECCVPTFVCSIFRDLYELEEARHLAISGFTVIVEKKCKMLPQTIEEVASILKINLKDICILNEKLFCM</sequence>
<dbReference type="PRINTS" id="PR00756">
    <property type="entry name" value="ALADIPTASE"/>
</dbReference>
<evidence type="ECO:0000313" key="16">
    <source>
        <dbReference type="Proteomes" id="UP000075809"/>
    </source>
</evidence>
<keyword evidence="7" id="KW-0645">Protease</keyword>
<keyword evidence="6" id="KW-0325">Glycoprotein</keyword>